<organism evidence="11 12">
    <name type="scientific">Tenacibaculum vairaonense</name>
    <dbReference type="NCBI Taxonomy" id="3137860"/>
    <lineage>
        <taxon>Bacteria</taxon>
        <taxon>Pseudomonadati</taxon>
        <taxon>Bacteroidota</taxon>
        <taxon>Flavobacteriia</taxon>
        <taxon>Flavobacteriales</taxon>
        <taxon>Flavobacteriaceae</taxon>
        <taxon>Tenacibaculum</taxon>
    </lineage>
</organism>
<dbReference type="InterPro" id="IPR054608">
    <property type="entry name" value="SYY-like_C"/>
</dbReference>
<feature type="short sequence motif" description="'HIGH' region" evidence="8">
    <location>
        <begin position="39"/>
        <end position="48"/>
    </location>
</feature>
<dbReference type="GO" id="GO:0004831">
    <property type="term" value="F:tyrosine-tRNA ligase activity"/>
    <property type="evidence" value="ECO:0007669"/>
    <property type="project" value="UniProtKB-EC"/>
</dbReference>
<evidence type="ECO:0000256" key="9">
    <source>
        <dbReference type="PROSITE-ProRule" id="PRU00182"/>
    </source>
</evidence>
<keyword evidence="5 8" id="KW-0648">Protein biosynthesis</keyword>
<dbReference type="Proteomes" id="UP001497602">
    <property type="component" value="Unassembled WGS sequence"/>
</dbReference>
<dbReference type="InterPro" id="IPR014729">
    <property type="entry name" value="Rossmann-like_a/b/a_fold"/>
</dbReference>
<dbReference type="InterPro" id="IPR002305">
    <property type="entry name" value="aa-tRNA-synth_Ic"/>
</dbReference>
<name>A0ABM9PMR0_9FLAO</name>
<evidence type="ECO:0000256" key="1">
    <source>
        <dbReference type="ARBA" id="ARBA00022598"/>
    </source>
</evidence>
<evidence type="ECO:0000256" key="2">
    <source>
        <dbReference type="ARBA" id="ARBA00022741"/>
    </source>
</evidence>
<feature type="domain" description="Tyrosine--tRNA ligase SYY-like C-terminal" evidence="10">
    <location>
        <begin position="348"/>
        <end position="431"/>
    </location>
</feature>
<comment type="catalytic activity">
    <reaction evidence="7 8">
        <text>tRNA(Tyr) + L-tyrosine + ATP = L-tyrosyl-tRNA(Tyr) + AMP + diphosphate + H(+)</text>
        <dbReference type="Rhea" id="RHEA:10220"/>
        <dbReference type="Rhea" id="RHEA-COMP:9706"/>
        <dbReference type="Rhea" id="RHEA-COMP:9707"/>
        <dbReference type="ChEBI" id="CHEBI:15378"/>
        <dbReference type="ChEBI" id="CHEBI:30616"/>
        <dbReference type="ChEBI" id="CHEBI:33019"/>
        <dbReference type="ChEBI" id="CHEBI:58315"/>
        <dbReference type="ChEBI" id="CHEBI:78442"/>
        <dbReference type="ChEBI" id="CHEBI:78536"/>
        <dbReference type="ChEBI" id="CHEBI:456215"/>
        <dbReference type="EC" id="6.1.1.1"/>
    </reaction>
</comment>
<reference evidence="11 12" key="1">
    <citation type="submission" date="2024-05" db="EMBL/GenBank/DDBJ databases">
        <authorList>
            <person name="Duchaud E."/>
        </authorList>
    </citation>
    <scope>NUCLEOTIDE SEQUENCE [LARGE SCALE GENOMIC DNA]</scope>
    <source>
        <strain evidence="11">Ena-SAMPLE-TAB-13-05-2024-13:56:06:370-140305</strain>
    </source>
</reference>
<dbReference type="PRINTS" id="PR01040">
    <property type="entry name" value="TRNASYNTHTYR"/>
</dbReference>
<evidence type="ECO:0000256" key="5">
    <source>
        <dbReference type="ARBA" id="ARBA00022917"/>
    </source>
</evidence>
<dbReference type="NCBIfam" id="TIGR00234">
    <property type="entry name" value="tyrS"/>
    <property type="match status" value="1"/>
</dbReference>
<evidence type="ECO:0000256" key="3">
    <source>
        <dbReference type="ARBA" id="ARBA00022840"/>
    </source>
</evidence>
<dbReference type="Pfam" id="PF00579">
    <property type="entry name" value="tRNA-synt_1b"/>
    <property type="match status" value="1"/>
</dbReference>
<dbReference type="EMBL" id="CAXJRC010000022">
    <property type="protein sequence ID" value="CAL2106992.1"/>
    <property type="molecule type" value="Genomic_DNA"/>
</dbReference>
<dbReference type="InterPro" id="IPR024107">
    <property type="entry name" value="Tyr-tRNA-ligase_bac_1"/>
</dbReference>
<accession>A0ABM9PMR0</accession>
<keyword evidence="2 8" id="KW-0547">Nucleotide-binding</keyword>
<keyword evidence="12" id="KW-1185">Reference proteome</keyword>
<gene>
    <name evidence="8 11" type="primary">tyrS</name>
    <name evidence="11" type="ORF">T190115A13A_20272</name>
</gene>
<evidence type="ECO:0000259" key="10">
    <source>
        <dbReference type="Pfam" id="PF22421"/>
    </source>
</evidence>
<dbReference type="EC" id="6.1.1.1" evidence="8"/>
<dbReference type="Pfam" id="PF22421">
    <property type="entry name" value="SYY_C-terminal"/>
    <property type="match status" value="1"/>
</dbReference>
<keyword evidence="1 8" id="KW-0436">Ligase</keyword>
<feature type="binding site" evidence="8">
    <location>
        <position position="174"/>
    </location>
    <ligand>
        <name>L-tyrosine</name>
        <dbReference type="ChEBI" id="CHEBI:58315"/>
    </ligand>
</feature>
<evidence type="ECO:0000313" key="12">
    <source>
        <dbReference type="Proteomes" id="UP001497602"/>
    </source>
</evidence>
<dbReference type="Gene3D" id="3.40.50.620">
    <property type="entry name" value="HUPs"/>
    <property type="match status" value="1"/>
</dbReference>
<dbReference type="SUPFAM" id="SSF55174">
    <property type="entry name" value="Alpha-L RNA-binding motif"/>
    <property type="match status" value="1"/>
</dbReference>
<keyword evidence="6 8" id="KW-0030">Aminoacyl-tRNA synthetase</keyword>
<dbReference type="HAMAP" id="MF_02006">
    <property type="entry name" value="Tyr_tRNA_synth_type1"/>
    <property type="match status" value="1"/>
</dbReference>
<dbReference type="InterPro" id="IPR002307">
    <property type="entry name" value="Tyr-tRNA-ligase"/>
</dbReference>
<dbReference type="PANTHER" id="PTHR11766:SF0">
    <property type="entry name" value="TYROSINE--TRNA LIGASE, MITOCHONDRIAL"/>
    <property type="match status" value="1"/>
</dbReference>
<keyword evidence="8" id="KW-0963">Cytoplasm</keyword>
<feature type="binding site" evidence="8">
    <location>
        <position position="240"/>
    </location>
    <ligand>
        <name>ATP</name>
        <dbReference type="ChEBI" id="CHEBI:30616"/>
    </ligand>
</feature>
<proteinExistence type="inferred from homology"/>
<dbReference type="PANTHER" id="PTHR11766">
    <property type="entry name" value="TYROSYL-TRNA SYNTHETASE"/>
    <property type="match status" value="1"/>
</dbReference>
<comment type="subcellular location">
    <subcellularLocation>
        <location evidence="8">Cytoplasm</location>
    </subcellularLocation>
</comment>
<dbReference type="Gene3D" id="3.10.290.10">
    <property type="entry name" value="RNA-binding S4 domain"/>
    <property type="match status" value="1"/>
</dbReference>
<comment type="similarity">
    <text evidence="8">Belongs to the class-I aminoacyl-tRNA synthetase family. TyrS type 1 subfamily.</text>
</comment>
<sequence length="434" mass="48532">MTKNLVEELRWRGMIHDIMPGTEEQLQKEMTTAYIGFDPTSDSLHIGSLVPIILLVHIEKAGHKPVALVGGATGMIGDPSGKSDERNLLNEETLAKNVNGIKNTLARFLNFDNGNENSPILVNNYDWMKDFSFIEFARDVGKRITVNYMMAKDSVKKRISGESGGGMSFTEFTYQLIQGYDFYHLHKSYGCKLQMGGSDQWGNITTGTELVRRMNVGEEAKAFAATCPLITKADGSKFGKSEGGNVWLDADKTSVYKFYQFWLNTSDEDAEKYIKIFTFLDKETIEALIEEHKEAPHQRVLQKRLAEEVTIFVHSKQELDKAIAASNILFGKSTADDLKSLDEQTFLDVFDGVPQATVPVSDINDGLDMIGALAAKTGFLKSNGDARRALKENSISVNKEKVKEDFTITEANLIADKYVLLQRGKKNYFLLKTE</sequence>
<evidence type="ECO:0000256" key="8">
    <source>
        <dbReference type="HAMAP-Rule" id="MF_02006"/>
    </source>
</evidence>
<protein>
    <recommendedName>
        <fullName evidence="8">Tyrosine--tRNA ligase</fullName>
        <ecNumber evidence="8">6.1.1.1</ecNumber>
    </recommendedName>
    <alternativeName>
        <fullName evidence="8">Tyrosyl-tRNA synthetase</fullName>
        <shortName evidence="8">TyrRS</shortName>
    </alternativeName>
</protein>
<comment type="function">
    <text evidence="8">Catalyzes the attachment of tyrosine to tRNA(Tyr) in a two-step reaction: tyrosine is first activated by ATP to form Tyr-AMP and then transferred to the acceptor end of tRNA(Tyr).</text>
</comment>
<evidence type="ECO:0000313" key="11">
    <source>
        <dbReference type="EMBL" id="CAL2106992.1"/>
    </source>
</evidence>
<comment type="subunit">
    <text evidence="8">Homodimer.</text>
</comment>
<dbReference type="SUPFAM" id="SSF52374">
    <property type="entry name" value="Nucleotidylyl transferase"/>
    <property type="match status" value="1"/>
</dbReference>
<dbReference type="InterPro" id="IPR036986">
    <property type="entry name" value="S4_RNA-bd_sf"/>
</dbReference>
<dbReference type="CDD" id="cd00805">
    <property type="entry name" value="TyrRS_core"/>
    <property type="match status" value="1"/>
</dbReference>
<evidence type="ECO:0000256" key="6">
    <source>
        <dbReference type="ARBA" id="ARBA00023146"/>
    </source>
</evidence>
<comment type="caution">
    <text evidence="11">The sequence shown here is derived from an EMBL/GenBank/DDBJ whole genome shotgun (WGS) entry which is preliminary data.</text>
</comment>
<evidence type="ECO:0000256" key="4">
    <source>
        <dbReference type="ARBA" id="ARBA00022884"/>
    </source>
</evidence>
<feature type="binding site" evidence="8">
    <location>
        <position position="178"/>
    </location>
    <ligand>
        <name>L-tyrosine</name>
        <dbReference type="ChEBI" id="CHEBI:58315"/>
    </ligand>
</feature>
<feature type="short sequence motif" description="'KMSKS' region" evidence="8">
    <location>
        <begin position="237"/>
        <end position="241"/>
    </location>
</feature>
<evidence type="ECO:0000256" key="7">
    <source>
        <dbReference type="ARBA" id="ARBA00048248"/>
    </source>
</evidence>
<dbReference type="RefSeq" id="WP_348705276.1">
    <property type="nucleotide sequence ID" value="NZ_CAXIYA010000033.1"/>
</dbReference>
<dbReference type="Gene3D" id="1.10.240.10">
    <property type="entry name" value="Tyrosyl-Transfer RNA Synthetase"/>
    <property type="match status" value="1"/>
</dbReference>
<keyword evidence="4 9" id="KW-0694">RNA-binding</keyword>
<dbReference type="InterPro" id="IPR024088">
    <property type="entry name" value="Tyr-tRNA-ligase_bac-type"/>
</dbReference>
<dbReference type="PROSITE" id="PS50889">
    <property type="entry name" value="S4"/>
    <property type="match status" value="1"/>
</dbReference>
<keyword evidence="3 8" id="KW-0067">ATP-binding</keyword>
<feature type="binding site" evidence="8">
    <location>
        <position position="34"/>
    </location>
    <ligand>
        <name>L-tyrosine</name>
        <dbReference type="ChEBI" id="CHEBI:58315"/>
    </ligand>
</feature>